<dbReference type="InterPro" id="IPR017937">
    <property type="entry name" value="Thioredoxin_CS"/>
</dbReference>
<comment type="similarity">
    <text evidence="2 18">Belongs to the thioredoxin family. DsbD subfamily.</text>
</comment>
<keyword evidence="4 18" id="KW-1003">Cell membrane</keyword>
<feature type="disulfide bond" description="Redox-active" evidence="18">
    <location>
        <begin position="514"/>
        <end position="517"/>
    </location>
</feature>
<dbReference type="InterPro" id="IPR003834">
    <property type="entry name" value="Cyt_c_assmbl_TM_dom"/>
</dbReference>
<feature type="transmembrane region" description="Helical" evidence="18">
    <location>
        <begin position="226"/>
        <end position="257"/>
    </location>
</feature>
<dbReference type="NCBIfam" id="NF001419">
    <property type="entry name" value="PRK00293.1"/>
    <property type="match status" value="1"/>
</dbReference>
<keyword evidence="14 18" id="KW-1015">Disulfide bond</keyword>
<dbReference type="KEGG" id="crz:D1345_07375"/>
<dbReference type="InterPro" id="IPR012336">
    <property type="entry name" value="Thioredoxin-like_fold"/>
</dbReference>
<dbReference type="GO" id="GO:0045454">
    <property type="term" value="P:cell redox homeostasis"/>
    <property type="evidence" value="ECO:0007669"/>
    <property type="project" value="TreeGrafter"/>
</dbReference>
<evidence type="ECO:0000256" key="8">
    <source>
        <dbReference type="ARBA" id="ARBA00022748"/>
    </source>
</evidence>
<feature type="signal peptide" evidence="18">
    <location>
        <begin position="1"/>
        <end position="31"/>
    </location>
</feature>
<sequence length="598" mass="62254" precursor="true">MPINLSLLSSRIVGLLAVSLACLGLSLPAHAVNQDDLLPAEQAFAAKVERAGEQLKLTLDVAPGYYLYRDRTQISSQPAKLVGAPQFPAGKEKNDPYFGKQTVFTGKNVVTVPLQPNAPAEFELQVRLQGCADAGVCYPPYTHKLKVGGTPSAGGKLGEWLSEAPPQGKSPAGNNELAAQGWLTTLGTFLLAGIGMAFTACMYPLLPIVSSLIAGQGATLTRRRGFLLSFTYVQGLALTYTVVGVIAGLTGALLTVWLQQPAVVLSASALMVVFALSMFDLFTIQLPSALQSRLADTSNHLSGGKFATVFAMGALSALIIGPCVAPPLALALGYIGSTGDAALGGAALYAMALGLGLPLILIGTFGGHVLPRAGGWMKTVKAGFGVVMLGLAIWLATPFLPGALVMLLWALLLIGSAVSLGALEALPSNAGAPRRLGKAAGVALLLIGAAQLAGLLAGADNPRYPLRWLGQGQAEARAEAVFLPAASSAQLDALLIKAKAEGKPLLLDFYADWCVSCKEMEAETFPNPAVSRQMQGYVLVKADVTANNAEHQALLKRFGLFGPPGIILFDKMGQEADRVIGFTQAEAFAKTLATVNPQ</sequence>
<evidence type="ECO:0000256" key="7">
    <source>
        <dbReference type="ARBA" id="ARBA00022729"/>
    </source>
</evidence>
<evidence type="ECO:0000256" key="4">
    <source>
        <dbReference type="ARBA" id="ARBA00022475"/>
    </source>
</evidence>
<dbReference type="AlphaFoldDB" id="A0AAD0RPR8"/>
<keyword evidence="9 18" id="KW-0249">Electron transport</keyword>
<feature type="domain" description="Thioredoxin" evidence="19">
    <location>
        <begin position="455"/>
        <end position="597"/>
    </location>
</feature>
<feature type="transmembrane region" description="Helical" evidence="18">
    <location>
        <begin position="263"/>
        <end position="286"/>
    </location>
</feature>
<keyword evidence="7 18" id="KW-0732">Signal</keyword>
<dbReference type="PANTHER" id="PTHR32234">
    <property type="entry name" value="THIOL:DISULFIDE INTERCHANGE PROTEIN DSBD"/>
    <property type="match status" value="1"/>
</dbReference>
<dbReference type="InterPro" id="IPR013766">
    <property type="entry name" value="Thioredoxin_domain"/>
</dbReference>
<dbReference type="GO" id="GO:0047134">
    <property type="term" value="F:protein-disulfide reductase [NAD(P)H] activity"/>
    <property type="evidence" value="ECO:0007669"/>
    <property type="project" value="UniProtKB-UniRule"/>
</dbReference>
<evidence type="ECO:0000256" key="5">
    <source>
        <dbReference type="ARBA" id="ARBA00022519"/>
    </source>
</evidence>
<evidence type="ECO:0000313" key="20">
    <source>
        <dbReference type="EMBL" id="AXT46011.1"/>
    </source>
</evidence>
<dbReference type="InterPro" id="IPR036929">
    <property type="entry name" value="DsbDN_sf"/>
</dbReference>
<name>A0AAD0RPR8_9NEIS</name>
<feature type="transmembrane region" description="Helical" evidence="18">
    <location>
        <begin position="406"/>
        <end position="427"/>
    </location>
</feature>
<evidence type="ECO:0000256" key="14">
    <source>
        <dbReference type="ARBA" id="ARBA00023157"/>
    </source>
</evidence>
<keyword evidence="5 18" id="KW-0997">Cell inner membrane</keyword>
<comment type="catalytic activity">
    <reaction evidence="17 18">
        <text>[protein]-dithiol + NADP(+) = [protein]-disulfide + NADPH + H(+)</text>
        <dbReference type="Rhea" id="RHEA:18753"/>
        <dbReference type="Rhea" id="RHEA-COMP:10593"/>
        <dbReference type="Rhea" id="RHEA-COMP:10594"/>
        <dbReference type="ChEBI" id="CHEBI:15378"/>
        <dbReference type="ChEBI" id="CHEBI:29950"/>
        <dbReference type="ChEBI" id="CHEBI:50058"/>
        <dbReference type="ChEBI" id="CHEBI:57783"/>
        <dbReference type="ChEBI" id="CHEBI:58349"/>
        <dbReference type="EC" id="1.8.1.8"/>
    </reaction>
</comment>
<keyword evidence="8 18" id="KW-0201">Cytochrome c-type biogenesis</keyword>
<evidence type="ECO:0000256" key="17">
    <source>
        <dbReference type="ARBA" id="ARBA00047804"/>
    </source>
</evidence>
<dbReference type="PANTHER" id="PTHR32234:SF0">
    <property type="entry name" value="THIOL:DISULFIDE INTERCHANGE PROTEIN DSBD"/>
    <property type="match status" value="1"/>
</dbReference>
<dbReference type="Pfam" id="PF11412">
    <property type="entry name" value="DsbD_N"/>
    <property type="match status" value="1"/>
</dbReference>
<dbReference type="PROSITE" id="PS00194">
    <property type="entry name" value="THIOREDOXIN_1"/>
    <property type="match status" value="1"/>
</dbReference>
<dbReference type="GO" id="GO:0009055">
    <property type="term" value="F:electron transfer activity"/>
    <property type="evidence" value="ECO:0007669"/>
    <property type="project" value="UniProtKB-UniRule"/>
</dbReference>
<keyword evidence="21" id="KW-1185">Reference proteome</keyword>
<reference evidence="20 21" key="1">
    <citation type="submission" date="2018-08" db="EMBL/GenBank/DDBJ databases">
        <title>Complete genome sequence of JP2-74.</title>
        <authorList>
            <person name="Wu L."/>
        </authorList>
    </citation>
    <scope>NUCLEOTIDE SEQUENCE [LARGE SCALE GENOMIC DNA]</scope>
    <source>
        <strain evidence="20 21">JP2-74</strain>
    </source>
</reference>
<evidence type="ECO:0000256" key="1">
    <source>
        <dbReference type="ARBA" id="ARBA00004429"/>
    </source>
</evidence>
<dbReference type="Pfam" id="PF02683">
    <property type="entry name" value="DsbD_TM"/>
    <property type="match status" value="1"/>
</dbReference>
<feature type="transmembrane region" description="Helical" evidence="18">
    <location>
        <begin position="439"/>
        <end position="459"/>
    </location>
</feature>
<evidence type="ECO:0000256" key="3">
    <source>
        <dbReference type="ARBA" id="ARBA00022448"/>
    </source>
</evidence>
<evidence type="ECO:0000256" key="11">
    <source>
        <dbReference type="ARBA" id="ARBA00023002"/>
    </source>
</evidence>
<evidence type="ECO:0000256" key="15">
    <source>
        <dbReference type="ARBA" id="ARBA00023284"/>
    </source>
</evidence>
<evidence type="ECO:0000313" key="21">
    <source>
        <dbReference type="Proteomes" id="UP000259465"/>
    </source>
</evidence>
<evidence type="ECO:0000256" key="12">
    <source>
        <dbReference type="ARBA" id="ARBA00023027"/>
    </source>
</evidence>
<gene>
    <name evidence="18 20" type="primary">dsbD</name>
    <name evidence="20" type="ORF">D1345_07375</name>
</gene>
<evidence type="ECO:0000256" key="10">
    <source>
        <dbReference type="ARBA" id="ARBA00022989"/>
    </source>
</evidence>
<dbReference type="InterPro" id="IPR028250">
    <property type="entry name" value="DsbDN"/>
</dbReference>
<evidence type="ECO:0000256" key="18">
    <source>
        <dbReference type="HAMAP-Rule" id="MF_00399"/>
    </source>
</evidence>
<feature type="chain" id="PRO_5041753683" description="Thiol:disulfide interchange protein DsbD" evidence="18">
    <location>
        <begin position="32"/>
        <end position="598"/>
    </location>
</feature>
<dbReference type="HAMAP" id="MF_00399">
    <property type="entry name" value="DbsD"/>
    <property type="match status" value="1"/>
</dbReference>
<dbReference type="GO" id="GO:0017004">
    <property type="term" value="P:cytochrome complex assembly"/>
    <property type="evidence" value="ECO:0007669"/>
    <property type="project" value="UniProtKB-UniRule"/>
</dbReference>
<dbReference type="Proteomes" id="UP000259465">
    <property type="component" value="Chromosome"/>
</dbReference>
<dbReference type="EMBL" id="CP031968">
    <property type="protein sequence ID" value="AXT46011.1"/>
    <property type="molecule type" value="Genomic_DNA"/>
</dbReference>
<accession>A0AAD0RPR8</accession>
<feature type="transmembrane region" description="Helical" evidence="18">
    <location>
        <begin position="306"/>
        <end position="335"/>
    </location>
</feature>
<comment type="catalytic activity">
    <reaction evidence="16 18">
        <text>[protein]-dithiol + NAD(+) = [protein]-disulfide + NADH + H(+)</text>
        <dbReference type="Rhea" id="RHEA:18749"/>
        <dbReference type="Rhea" id="RHEA-COMP:10593"/>
        <dbReference type="Rhea" id="RHEA-COMP:10594"/>
        <dbReference type="ChEBI" id="CHEBI:15378"/>
        <dbReference type="ChEBI" id="CHEBI:29950"/>
        <dbReference type="ChEBI" id="CHEBI:50058"/>
        <dbReference type="ChEBI" id="CHEBI:57540"/>
        <dbReference type="ChEBI" id="CHEBI:57945"/>
        <dbReference type="EC" id="1.8.1.8"/>
    </reaction>
</comment>
<feature type="disulfide bond" description="Redox-active" evidence="18">
    <location>
        <begin position="131"/>
        <end position="137"/>
    </location>
</feature>
<dbReference type="InterPro" id="IPR022910">
    <property type="entry name" value="Thiol_diS_interchange_DbsD"/>
</dbReference>
<keyword evidence="3 18" id="KW-0813">Transport</keyword>
<dbReference type="Pfam" id="PF13098">
    <property type="entry name" value="Thioredoxin_2"/>
    <property type="match status" value="1"/>
</dbReference>
<feature type="disulfide bond" description="Redox-active" evidence="18">
    <location>
        <begin position="201"/>
        <end position="323"/>
    </location>
</feature>
<keyword evidence="15 18" id="KW-0676">Redox-active center</keyword>
<dbReference type="PROSITE" id="PS51352">
    <property type="entry name" value="THIOREDOXIN_2"/>
    <property type="match status" value="1"/>
</dbReference>
<organism evidence="20 21">
    <name type="scientific">Chromobacterium rhizoryzae</name>
    <dbReference type="NCBI Taxonomy" id="1778675"/>
    <lineage>
        <taxon>Bacteria</taxon>
        <taxon>Pseudomonadati</taxon>
        <taxon>Pseudomonadota</taxon>
        <taxon>Betaproteobacteria</taxon>
        <taxon>Neisseriales</taxon>
        <taxon>Chromobacteriaceae</taxon>
        <taxon>Chromobacterium</taxon>
    </lineage>
</organism>
<dbReference type="GO" id="GO:0005886">
    <property type="term" value="C:plasma membrane"/>
    <property type="evidence" value="ECO:0007669"/>
    <property type="project" value="UniProtKB-SubCell"/>
</dbReference>
<feature type="transmembrane region" description="Helical" evidence="18">
    <location>
        <begin position="382"/>
        <end position="400"/>
    </location>
</feature>
<dbReference type="EC" id="1.8.1.8" evidence="18"/>
<comment type="subcellular location">
    <subcellularLocation>
        <location evidence="1 18">Cell inner membrane</location>
        <topology evidence="1 18">Multi-pass membrane protein</topology>
    </subcellularLocation>
</comment>
<dbReference type="SUPFAM" id="SSF52833">
    <property type="entry name" value="Thioredoxin-like"/>
    <property type="match status" value="1"/>
</dbReference>
<dbReference type="Gene3D" id="3.40.30.10">
    <property type="entry name" value="Glutaredoxin"/>
    <property type="match status" value="1"/>
</dbReference>
<keyword evidence="6 18" id="KW-0812">Transmembrane</keyword>
<evidence type="ECO:0000256" key="16">
    <source>
        <dbReference type="ARBA" id="ARBA00047388"/>
    </source>
</evidence>
<keyword evidence="12 18" id="KW-0520">NAD</keyword>
<evidence type="ECO:0000259" key="19">
    <source>
        <dbReference type="PROSITE" id="PS51352"/>
    </source>
</evidence>
<evidence type="ECO:0000256" key="2">
    <source>
        <dbReference type="ARBA" id="ARBA00007241"/>
    </source>
</evidence>
<dbReference type="Gene3D" id="2.60.40.1250">
    <property type="entry name" value="Thiol:disulfide interchange protein DsbD, N-terminal domain"/>
    <property type="match status" value="1"/>
</dbReference>
<dbReference type="CDD" id="cd02953">
    <property type="entry name" value="DsbDgamma"/>
    <property type="match status" value="1"/>
</dbReference>
<comment type="function">
    <text evidence="18">Required to facilitate the formation of correct disulfide bonds in some periplasmic proteins and for the assembly of the periplasmic c-type cytochromes. Acts by transferring electrons from cytoplasmic thioredoxin to the periplasm. This transfer involves a cascade of disulfide bond formation and reduction steps.</text>
</comment>
<proteinExistence type="inferred from homology"/>
<keyword evidence="13 18" id="KW-0472">Membrane</keyword>
<keyword evidence="11 18" id="KW-0560">Oxidoreductase</keyword>
<evidence type="ECO:0000256" key="9">
    <source>
        <dbReference type="ARBA" id="ARBA00022982"/>
    </source>
</evidence>
<dbReference type="InterPro" id="IPR036249">
    <property type="entry name" value="Thioredoxin-like_sf"/>
</dbReference>
<dbReference type="SUPFAM" id="SSF74863">
    <property type="entry name" value="Thiol:disulfide interchange protein DsbD, N-terminal domain (DsbD-alpha)"/>
    <property type="match status" value="1"/>
</dbReference>
<keyword evidence="10 18" id="KW-1133">Transmembrane helix</keyword>
<evidence type="ECO:0000256" key="13">
    <source>
        <dbReference type="ARBA" id="ARBA00023136"/>
    </source>
</evidence>
<feature type="transmembrane region" description="Helical" evidence="18">
    <location>
        <begin position="189"/>
        <end position="214"/>
    </location>
</feature>
<dbReference type="InterPro" id="IPR035671">
    <property type="entry name" value="DsbD_gamma"/>
</dbReference>
<feature type="transmembrane region" description="Helical" evidence="18">
    <location>
        <begin position="347"/>
        <end position="370"/>
    </location>
</feature>
<evidence type="ECO:0000256" key="6">
    <source>
        <dbReference type="ARBA" id="ARBA00022692"/>
    </source>
</evidence>
<protein>
    <recommendedName>
        <fullName evidence="18">Thiol:disulfide interchange protein DsbD</fullName>
        <ecNumber evidence="18">1.8.1.8</ecNumber>
    </recommendedName>
    <alternativeName>
        <fullName evidence="18">Protein-disulfide reductase</fullName>
        <shortName evidence="18">Disulfide reductase</shortName>
    </alternativeName>
</protein>